<accession>A0A9Q0V3W7</accession>
<reference evidence="1" key="1">
    <citation type="submission" date="2022-11" db="EMBL/GenBank/DDBJ databases">
        <authorList>
            <person name="Hyden B.L."/>
            <person name="Feng K."/>
            <person name="Yates T."/>
            <person name="Jawdy S."/>
            <person name="Smart L.B."/>
            <person name="Muchero W."/>
        </authorList>
    </citation>
    <scope>NUCLEOTIDE SEQUENCE</scope>
    <source>
        <tissue evidence="1">Shoot tip</tissue>
    </source>
</reference>
<dbReference type="Proteomes" id="UP001151532">
    <property type="component" value="Chromosome 7"/>
</dbReference>
<name>A0A9Q0V3W7_SALPP</name>
<evidence type="ECO:0000313" key="1">
    <source>
        <dbReference type="EMBL" id="KAJ6741258.1"/>
    </source>
</evidence>
<gene>
    <name evidence="1" type="ORF">OIU79_001222</name>
</gene>
<evidence type="ECO:0000313" key="2">
    <source>
        <dbReference type="Proteomes" id="UP001151532"/>
    </source>
</evidence>
<reference evidence="1" key="2">
    <citation type="journal article" date="2023" name="Int. J. Mol. Sci.">
        <title>De Novo Assembly and Annotation of 11 Diverse Shrub Willow (Salix) Genomes Reveals Novel Gene Organization in Sex-Linked Regions.</title>
        <authorList>
            <person name="Hyden B."/>
            <person name="Feng K."/>
            <person name="Yates T.B."/>
            <person name="Jawdy S."/>
            <person name="Cereghino C."/>
            <person name="Smart L.B."/>
            <person name="Muchero W."/>
        </authorList>
    </citation>
    <scope>NUCLEOTIDE SEQUENCE</scope>
    <source>
        <tissue evidence="1">Shoot tip</tissue>
    </source>
</reference>
<organism evidence="1 2">
    <name type="scientific">Salix purpurea</name>
    <name type="common">Purple osier willow</name>
    <dbReference type="NCBI Taxonomy" id="77065"/>
    <lineage>
        <taxon>Eukaryota</taxon>
        <taxon>Viridiplantae</taxon>
        <taxon>Streptophyta</taxon>
        <taxon>Embryophyta</taxon>
        <taxon>Tracheophyta</taxon>
        <taxon>Spermatophyta</taxon>
        <taxon>Magnoliopsida</taxon>
        <taxon>eudicotyledons</taxon>
        <taxon>Gunneridae</taxon>
        <taxon>Pentapetalae</taxon>
        <taxon>rosids</taxon>
        <taxon>fabids</taxon>
        <taxon>Malpighiales</taxon>
        <taxon>Salicaceae</taxon>
        <taxon>Saliceae</taxon>
        <taxon>Salix</taxon>
    </lineage>
</organism>
<dbReference type="EMBL" id="JAPFFK010000010">
    <property type="protein sequence ID" value="KAJ6741258.1"/>
    <property type="molecule type" value="Genomic_DNA"/>
</dbReference>
<protein>
    <submittedName>
        <fullName evidence="1">DELLA PROTEIN RGA2-LIKE</fullName>
    </submittedName>
</protein>
<comment type="caution">
    <text evidence="1">The sequence shown here is derived from an EMBL/GenBank/DDBJ whole genome shotgun (WGS) entry which is preliminary data.</text>
</comment>
<dbReference type="AlphaFoldDB" id="A0A9Q0V3W7"/>
<proteinExistence type="predicted"/>
<keyword evidence="2" id="KW-1185">Reference proteome</keyword>
<dbReference type="OrthoDB" id="1000586at2759"/>
<sequence length="160" mass="19140">MTTLLLNKLLDSAKTIEDGDLNLADSIFKEIKYLNDADTSTETRKLVRFYAEALVRRLYKLYPRNRTPLVPSTDTFYIRCWRFHPFVWFVERTSSMLRDTKRRLAWWRDQPHHLGFHPVRQWFNHTRGCLFSDMAQYIIEGKNGCPTSFRIRMETRTSSV</sequence>